<dbReference type="EMBL" id="LAZR01063097">
    <property type="protein sequence ID" value="KKK60182.1"/>
    <property type="molecule type" value="Genomic_DNA"/>
</dbReference>
<proteinExistence type="predicted"/>
<dbReference type="InterPro" id="IPR003615">
    <property type="entry name" value="HNH_nuc"/>
</dbReference>
<feature type="region of interest" description="Disordered" evidence="1">
    <location>
        <begin position="1"/>
        <end position="20"/>
    </location>
</feature>
<dbReference type="InterPro" id="IPR044925">
    <property type="entry name" value="His-Me_finger_sf"/>
</dbReference>
<comment type="caution">
    <text evidence="3">The sequence shown here is derived from an EMBL/GenBank/DDBJ whole genome shotgun (WGS) entry which is preliminary data.</text>
</comment>
<feature type="domain" description="HNH nuclease" evidence="2">
    <location>
        <begin position="68"/>
        <end position="110"/>
    </location>
</feature>
<sequence length="167" mass="18902">RLATRTSYPQGHHGMTAEQKAKRKATMARRRAEGQYAHIKRNCRPVGSKRSNNGYTLIKTAAGWVAEHRLVMSQYLGTRLTADEVVHHINGIRTDNRIENLALLSPAEHTHQHYVDGSFPSGPRGSLVTWGIQDGSCRECGTIKRPHCARGYCKRCYYRLRYQGQLA</sequence>
<evidence type="ECO:0000313" key="3">
    <source>
        <dbReference type="EMBL" id="KKK60182.1"/>
    </source>
</evidence>
<feature type="non-terminal residue" evidence="3">
    <location>
        <position position="1"/>
    </location>
</feature>
<dbReference type="Pfam" id="PF13392">
    <property type="entry name" value="HNH_3"/>
    <property type="match status" value="1"/>
</dbReference>
<reference evidence="3" key="1">
    <citation type="journal article" date="2015" name="Nature">
        <title>Complex archaea that bridge the gap between prokaryotes and eukaryotes.</title>
        <authorList>
            <person name="Spang A."/>
            <person name="Saw J.H."/>
            <person name="Jorgensen S.L."/>
            <person name="Zaremba-Niedzwiedzka K."/>
            <person name="Martijn J."/>
            <person name="Lind A.E."/>
            <person name="van Eijk R."/>
            <person name="Schleper C."/>
            <person name="Guy L."/>
            <person name="Ettema T.J."/>
        </authorList>
    </citation>
    <scope>NUCLEOTIDE SEQUENCE</scope>
</reference>
<evidence type="ECO:0000256" key="1">
    <source>
        <dbReference type="SAM" id="MobiDB-lite"/>
    </source>
</evidence>
<name>A0A0F8WTF3_9ZZZZ</name>
<accession>A0A0F8WTF3</accession>
<evidence type="ECO:0000259" key="2">
    <source>
        <dbReference type="Pfam" id="PF13392"/>
    </source>
</evidence>
<organism evidence="3">
    <name type="scientific">marine sediment metagenome</name>
    <dbReference type="NCBI Taxonomy" id="412755"/>
    <lineage>
        <taxon>unclassified sequences</taxon>
        <taxon>metagenomes</taxon>
        <taxon>ecological metagenomes</taxon>
    </lineage>
</organism>
<gene>
    <name evidence="3" type="ORF">LCGC14_3026930</name>
</gene>
<dbReference type="AlphaFoldDB" id="A0A0F8WTF3"/>
<dbReference type="SUPFAM" id="SSF54060">
    <property type="entry name" value="His-Me finger endonucleases"/>
    <property type="match status" value="1"/>
</dbReference>
<dbReference type="Gene3D" id="3.90.75.20">
    <property type="match status" value="1"/>
</dbReference>
<protein>
    <recommendedName>
        <fullName evidence="2">HNH nuclease domain-containing protein</fullName>
    </recommendedName>
</protein>